<organism evidence="2 3">
    <name type="scientific">Favolaschia claudopus</name>
    <dbReference type="NCBI Taxonomy" id="2862362"/>
    <lineage>
        <taxon>Eukaryota</taxon>
        <taxon>Fungi</taxon>
        <taxon>Dikarya</taxon>
        <taxon>Basidiomycota</taxon>
        <taxon>Agaricomycotina</taxon>
        <taxon>Agaricomycetes</taxon>
        <taxon>Agaricomycetidae</taxon>
        <taxon>Agaricales</taxon>
        <taxon>Marasmiineae</taxon>
        <taxon>Mycenaceae</taxon>
        <taxon>Favolaschia</taxon>
    </lineage>
</organism>
<feature type="compositionally biased region" description="Low complexity" evidence="1">
    <location>
        <begin position="68"/>
        <end position="82"/>
    </location>
</feature>
<evidence type="ECO:0000313" key="3">
    <source>
        <dbReference type="Proteomes" id="UP001362999"/>
    </source>
</evidence>
<name>A0AAV9ZI82_9AGAR</name>
<protein>
    <submittedName>
        <fullName evidence="2">Uncharacterized protein</fullName>
    </submittedName>
</protein>
<feature type="region of interest" description="Disordered" evidence="1">
    <location>
        <begin position="62"/>
        <end position="86"/>
    </location>
</feature>
<dbReference type="EMBL" id="JAWWNJ010000147">
    <property type="protein sequence ID" value="KAK6983847.1"/>
    <property type="molecule type" value="Genomic_DNA"/>
</dbReference>
<dbReference type="Pfam" id="PF18759">
    <property type="entry name" value="Plavaka"/>
    <property type="match status" value="1"/>
</dbReference>
<gene>
    <name evidence="2" type="ORF">R3P38DRAFT_2577846</name>
</gene>
<sequence length="882" mass="101732">MDVEDLIQLPTHEIYQHLPPDFANGLDSEFAPPGDDTMAPVSLNLHLPRRFIFIKHHPHSKKPDEIVSLDSTPSESPEPSLTGDIIPKPLVDARPWKPFRNYADYLFTSRCVEKRASNREIDRDLRDHHSGAFSSGKTLITFRNHRDMEKSLTAARGSNISFRRQTLRIDFDGTEFGGMYDVEVEFRDPWEVMRQWITDPSLAPVSTWFSQKKFLCMNGKVDFSNQLYDEPCTGRNWKSFEDTLPERSEKEPYPTCYLGLHVWLDKGLVATKVKMHPILIRGCWIHSKTRNGSGNGGSALAGFVKMPHSIRQIDPNTLKGAARAEYDRLKRMIYRGVCQVVMASLEHRSHNGETLRFGDGVIRVAYPGILIESMDFEELAAWLGIRNSRSLHPCPQCLVHKDDLTKLTETFPPRTSETMAAALAEAPVGPKTTRNDYLKNFGLHDLEHFLWSFRNSCPFRASPYDCLHFFDGGIWGRHVWPLIKTYLQVNGLASEFNANMGKFPRWRDLKHISNPTNIDYSEGQTFLDILKCALSCIVQLVPANSCLVRLIRCMVKVRMMLGLEVVTDTRMEYLREFVAEYENLCEEVSEEHDKSFHFLKQHILSHAIDSFKDKGTSRNQNTRVGEGFQQEVSDQYKKTNGKDAEHQISVMDENEETMARLDMTVNEWLESHEEDDKEPILASQGPDTHWKLGAAESKRTSIRIETENRNRSTYRNFNMHLREYLATHYPQHPVHDDEDIQVEPCKVLYVEFQSKVDWNGERDILRCNPHFHGRERYDSIIYEAQGDDLAMGRLELVFRCHLPRNITLDLALIRPYRNATWTPRTRTDCPMREWATGGSVFISLEHVTRGALLCPIFGAPREVFYVIDCVDEDMFLRINNID</sequence>
<comment type="caution">
    <text evidence="2">The sequence shown here is derived from an EMBL/GenBank/DDBJ whole genome shotgun (WGS) entry which is preliminary data.</text>
</comment>
<evidence type="ECO:0000313" key="2">
    <source>
        <dbReference type="EMBL" id="KAK6983847.1"/>
    </source>
</evidence>
<reference evidence="2 3" key="1">
    <citation type="journal article" date="2024" name="J Genomics">
        <title>Draft genome sequencing and assembly of Favolaschia claudopus CIRM-BRFM 2984 isolated from oak limbs.</title>
        <authorList>
            <person name="Navarro D."/>
            <person name="Drula E."/>
            <person name="Chaduli D."/>
            <person name="Cazenave R."/>
            <person name="Ahrendt S."/>
            <person name="Wang J."/>
            <person name="Lipzen A."/>
            <person name="Daum C."/>
            <person name="Barry K."/>
            <person name="Grigoriev I.V."/>
            <person name="Favel A."/>
            <person name="Rosso M.N."/>
            <person name="Martin F."/>
        </authorList>
    </citation>
    <scope>NUCLEOTIDE SEQUENCE [LARGE SCALE GENOMIC DNA]</scope>
    <source>
        <strain evidence="2 3">CIRM-BRFM 2984</strain>
    </source>
</reference>
<dbReference type="InterPro" id="IPR041078">
    <property type="entry name" value="Plavaka"/>
</dbReference>
<keyword evidence="3" id="KW-1185">Reference proteome</keyword>
<dbReference type="AlphaFoldDB" id="A0AAV9ZI82"/>
<proteinExistence type="predicted"/>
<dbReference type="Proteomes" id="UP001362999">
    <property type="component" value="Unassembled WGS sequence"/>
</dbReference>
<evidence type="ECO:0000256" key="1">
    <source>
        <dbReference type="SAM" id="MobiDB-lite"/>
    </source>
</evidence>
<accession>A0AAV9ZI82</accession>